<dbReference type="InterPro" id="IPR005161">
    <property type="entry name" value="Ku_N"/>
</dbReference>
<dbReference type="InterPro" id="IPR005160">
    <property type="entry name" value="Ku_C"/>
</dbReference>
<evidence type="ECO:0000259" key="12">
    <source>
        <dbReference type="SMART" id="SM00559"/>
    </source>
</evidence>
<keyword evidence="3" id="KW-0227">DNA damage</keyword>
<dbReference type="PANTHER" id="PTHR12604">
    <property type="entry name" value="KU AUTOANTIGEN DNA HELICASE"/>
    <property type="match status" value="1"/>
</dbReference>
<evidence type="ECO:0000256" key="1">
    <source>
        <dbReference type="ARBA" id="ARBA00004123"/>
    </source>
</evidence>
<feature type="domain" description="Ku" evidence="12">
    <location>
        <begin position="265"/>
        <end position="401"/>
    </location>
</feature>
<dbReference type="Gene3D" id="2.40.290.10">
    <property type="match status" value="1"/>
</dbReference>
<keyword evidence="7" id="KW-0238">DNA-binding</keyword>
<feature type="non-terminal residue" evidence="13">
    <location>
        <position position="1"/>
    </location>
</feature>
<dbReference type="GO" id="GO:0016787">
    <property type="term" value="F:hydrolase activity"/>
    <property type="evidence" value="ECO:0007669"/>
    <property type="project" value="UniProtKB-KW"/>
</dbReference>
<evidence type="ECO:0000256" key="6">
    <source>
        <dbReference type="ARBA" id="ARBA00022840"/>
    </source>
</evidence>
<comment type="subcellular location">
    <subcellularLocation>
        <location evidence="1">Nucleus</location>
    </subcellularLocation>
</comment>
<protein>
    <submittedName>
        <fullName evidence="13">X-ray repair cross-complementing protein 5</fullName>
    </submittedName>
</protein>
<evidence type="ECO:0000256" key="9">
    <source>
        <dbReference type="ARBA" id="ARBA00023204"/>
    </source>
</evidence>
<keyword evidence="14" id="KW-1185">Reference proteome</keyword>
<feature type="compositionally biased region" description="Basic and acidic residues" evidence="11">
    <location>
        <begin position="513"/>
        <end position="522"/>
    </location>
</feature>
<dbReference type="PANTHER" id="PTHR12604:SF4">
    <property type="entry name" value="X-RAY REPAIR CROSS-COMPLEMENTING PROTEIN 5"/>
    <property type="match status" value="1"/>
</dbReference>
<keyword evidence="4" id="KW-0378">Hydrolase</keyword>
<evidence type="ECO:0000256" key="2">
    <source>
        <dbReference type="ARBA" id="ARBA00022741"/>
    </source>
</evidence>
<dbReference type="InterPro" id="IPR016194">
    <property type="entry name" value="SPOC-like_C_dom_sf"/>
</dbReference>
<dbReference type="GO" id="GO:0003678">
    <property type="term" value="F:DNA helicase activity"/>
    <property type="evidence" value="ECO:0007669"/>
    <property type="project" value="InterPro"/>
</dbReference>
<dbReference type="Gene3D" id="3.40.50.410">
    <property type="entry name" value="von Willebrand factor, type A domain"/>
    <property type="match status" value="1"/>
</dbReference>
<evidence type="ECO:0000313" key="14">
    <source>
        <dbReference type="Proteomes" id="UP000078540"/>
    </source>
</evidence>
<dbReference type="EMBL" id="KQ976509">
    <property type="protein sequence ID" value="KYM82674.1"/>
    <property type="molecule type" value="Genomic_DNA"/>
</dbReference>
<feature type="region of interest" description="Disordered" evidence="11">
    <location>
        <begin position="510"/>
        <end position="539"/>
    </location>
</feature>
<dbReference type="InterPro" id="IPR036465">
    <property type="entry name" value="vWFA_dom_sf"/>
</dbReference>
<evidence type="ECO:0000256" key="3">
    <source>
        <dbReference type="ARBA" id="ARBA00022763"/>
    </source>
</evidence>
<evidence type="ECO:0000256" key="10">
    <source>
        <dbReference type="ARBA" id="ARBA00023242"/>
    </source>
</evidence>
<dbReference type="Gene3D" id="1.10.1600.10">
    <property type="match status" value="1"/>
</dbReference>
<evidence type="ECO:0000313" key="13">
    <source>
        <dbReference type="EMBL" id="KYM82674.1"/>
    </source>
</evidence>
<proteinExistence type="predicted"/>
<dbReference type="SUPFAM" id="SSF100939">
    <property type="entry name" value="SPOC domain-like"/>
    <property type="match status" value="1"/>
</dbReference>
<evidence type="ECO:0000256" key="7">
    <source>
        <dbReference type="ARBA" id="ARBA00023125"/>
    </source>
</evidence>
<dbReference type="GO" id="GO:0005524">
    <property type="term" value="F:ATP binding"/>
    <property type="evidence" value="ECO:0007669"/>
    <property type="project" value="UniProtKB-KW"/>
</dbReference>
<dbReference type="GO" id="GO:0042162">
    <property type="term" value="F:telomeric DNA binding"/>
    <property type="evidence" value="ECO:0007669"/>
    <property type="project" value="TreeGrafter"/>
</dbReference>
<keyword evidence="5" id="KW-0347">Helicase</keyword>
<dbReference type="Proteomes" id="UP000078540">
    <property type="component" value="Unassembled WGS sequence"/>
</dbReference>
<dbReference type="GO" id="GO:0000723">
    <property type="term" value="P:telomere maintenance"/>
    <property type="evidence" value="ECO:0007669"/>
    <property type="project" value="TreeGrafter"/>
</dbReference>
<sequence length="760" mass="86433">ESITFVMNVGIVQPGTQSNLQLLDKEKFILKHIIQKKIFLRPKDEMGVILMGSDSSTSDSITGLDNAQELCNMQIGNWNLIKSIEKLQPTNQICSWMDAIYAAVEYIKHECVDKCERKIILLSSFTEEENVVDVFQAEDIIEILNSEAISLIAIGERALHDIDEDSQTPSEALLMNVLQQINGQYLTFDHAMSDVRFYKRPSTKPLLWRCLMELGELCIPIAGISKMPSEMKLPEMILMGKTSTSNTPDKEVPIKNVVQWMDNNKTIHTEEDIIRGYVYGGKAIPVSDEAKKAMTPKNNEKSYKIHGFTKRENIPMEYWLSDGSYVIIPANEAASAPFYSLVQAMVDKNVVAIVEKIYRANTEANMVALFPSVDIENEPWCLIEIGLPFERDYGAIAQKPLKGVMNQLSQEQDNAIDDLLKSLELPDAADDDTISSSEKYLPGYMPDPGTQHMWDVLTVRALNPDKPLPPIADDLLNLLEQPEFIKAKCKPVTERIKNLFFLEKKKPLRKRKTQEDDNKQSDANDDAPMTFKEEQRDTGNNDVDDISDLCSFNFDDIVTRISGYPCCLMDGLRAGKTKTEDPTVQSTRRRRVARINSRVRLSWLYLDTLLSPTDETGRACRILHSVNLTTRQRVTNRISSVALLVVVQCGDIMRKSIVFDKNTPDVFYCPQHKPIGFEKMLVKARPLSRLCQFEGRPIPEDYKSDCYNDVDETEYACKEKYRIMMRLHPPGSNTPYNGTRLSKFLAFDKDLPYARKKNQV</sequence>
<keyword evidence="8" id="KW-0233">DNA recombination</keyword>
<evidence type="ECO:0000256" key="8">
    <source>
        <dbReference type="ARBA" id="ARBA00023172"/>
    </source>
</evidence>
<gene>
    <name evidence="13" type="ORF">ALC53_06849</name>
</gene>
<dbReference type="GO" id="GO:0003690">
    <property type="term" value="F:double-stranded DNA binding"/>
    <property type="evidence" value="ECO:0007669"/>
    <property type="project" value="TreeGrafter"/>
</dbReference>
<dbReference type="GO" id="GO:0006310">
    <property type="term" value="P:DNA recombination"/>
    <property type="evidence" value="ECO:0007669"/>
    <property type="project" value="UniProtKB-KW"/>
</dbReference>
<dbReference type="Pfam" id="PF03731">
    <property type="entry name" value="Ku_N"/>
    <property type="match status" value="1"/>
</dbReference>
<dbReference type="STRING" id="520822.A0A195BEN5"/>
<organism evidence="13 14">
    <name type="scientific">Atta colombica</name>
    <dbReference type="NCBI Taxonomy" id="520822"/>
    <lineage>
        <taxon>Eukaryota</taxon>
        <taxon>Metazoa</taxon>
        <taxon>Ecdysozoa</taxon>
        <taxon>Arthropoda</taxon>
        <taxon>Hexapoda</taxon>
        <taxon>Insecta</taxon>
        <taxon>Pterygota</taxon>
        <taxon>Neoptera</taxon>
        <taxon>Endopterygota</taxon>
        <taxon>Hymenoptera</taxon>
        <taxon>Apocrita</taxon>
        <taxon>Aculeata</taxon>
        <taxon>Formicoidea</taxon>
        <taxon>Formicidae</taxon>
        <taxon>Myrmicinae</taxon>
        <taxon>Atta</taxon>
    </lineage>
</organism>
<dbReference type="InterPro" id="IPR006164">
    <property type="entry name" value="DNA_bd_Ku70/Ku80"/>
</dbReference>
<keyword evidence="9" id="KW-0234">DNA repair</keyword>
<evidence type="ECO:0000256" key="11">
    <source>
        <dbReference type="SAM" id="MobiDB-lite"/>
    </source>
</evidence>
<keyword evidence="10" id="KW-0539">Nucleus</keyword>
<evidence type="ECO:0000256" key="5">
    <source>
        <dbReference type="ARBA" id="ARBA00022806"/>
    </source>
</evidence>
<accession>A0A195BEN5</accession>
<name>A0A195BEN5_9HYME</name>
<reference evidence="13 14" key="1">
    <citation type="submission" date="2015-09" db="EMBL/GenBank/DDBJ databases">
        <title>Atta colombica WGS genome.</title>
        <authorList>
            <person name="Nygaard S."/>
            <person name="Hu H."/>
            <person name="Boomsma J."/>
            <person name="Zhang G."/>
        </authorList>
    </citation>
    <scope>NUCLEOTIDE SEQUENCE [LARGE SCALE GENOMIC DNA]</scope>
    <source>
        <strain evidence="13">Treedump-2</strain>
        <tissue evidence="13">Whole body</tissue>
    </source>
</reference>
<keyword evidence="6" id="KW-0067">ATP-binding</keyword>
<dbReference type="GO" id="GO:0006303">
    <property type="term" value="P:double-strand break repair via nonhomologous end joining"/>
    <property type="evidence" value="ECO:0007669"/>
    <property type="project" value="InterPro"/>
</dbReference>
<dbReference type="SMART" id="SM00559">
    <property type="entry name" value="Ku78"/>
    <property type="match status" value="1"/>
</dbReference>
<dbReference type="GO" id="GO:0043564">
    <property type="term" value="C:Ku70:Ku80 complex"/>
    <property type="evidence" value="ECO:0007669"/>
    <property type="project" value="TreeGrafter"/>
</dbReference>
<dbReference type="Pfam" id="PF02735">
    <property type="entry name" value="Ku"/>
    <property type="match status" value="1"/>
</dbReference>
<keyword evidence="2" id="KW-0547">Nucleotide-binding</keyword>
<dbReference type="SUPFAM" id="SSF53300">
    <property type="entry name" value="vWA-like"/>
    <property type="match status" value="1"/>
</dbReference>
<evidence type="ECO:0000256" key="4">
    <source>
        <dbReference type="ARBA" id="ARBA00022801"/>
    </source>
</evidence>
<dbReference type="Pfam" id="PF03730">
    <property type="entry name" value="Ku_C"/>
    <property type="match status" value="1"/>
</dbReference>
<dbReference type="AlphaFoldDB" id="A0A195BEN5"/>